<accession>A0A9D1TGH0</accession>
<dbReference type="SUPFAM" id="SSF46785">
    <property type="entry name" value="Winged helix' DNA-binding domain"/>
    <property type="match status" value="1"/>
</dbReference>
<protein>
    <submittedName>
        <fullName evidence="5">DeoR/GlpR family DNA-binding transcription regulator</fullName>
    </submittedName>
</protein>
<feature type="domain" description="HTH deoR-type" evidence="4">
    <location>
        <begin position="3"/>
        <end position="58"/>
    </location>
</feature>
<dbReference type="InterPro" id="IPR001034">
    <property type="entry name" value="DeoR_HTH"/>
</dbReference>
<dbReference type="Gene3D" id="1.10.10.10">
    <property type="entry name" value="Winged helix-like DNA-binding domain superfamily/Winged helix DNA-binding domain"/>
    <property type="match status" value="1"/>
</dbReference>
<evidence type="ECO:0000313" key="6">
    <source>
        <dbReference type="Proteomes" id="UP000886814"/>
    </source>
</evidence>
<keyword evidence="3" id="KW-0804">Transcription</keyword>
<comment type="caution">
    <text evidence="5">The sequence shown here is derived from an EMBL/GenBank/DDBJ whole genome shotgun (WGS) entry which is preliminary data.</text>
</comment>
<dbReference type="PROSITE" id="PS00894">
    <property type="entry name" value="HTH_DEOR_1"/>
    <property type="match status" value="1"/>
</dbReference>
<sequence length="248" mass="27717">MLTEQRQEEILRLLNQKGSVTLQELKEYFHASESTIRRDLNALDKRGALTKVFGGAVRPEGRVMLREEQVSQRQELYREEKNRIGRYAASLVEPEDFVYLDAGTTTGAMIPYLTEHSAAFVTNAVSHALHLAENGFRVILIGGEVKAATEAIVGNEAYVNLKKFNFTKGFWGTNGVSPSAGFSTPDINEAMVKECALSHTQQAYILCDSSKFYHTSPVTFGEFEDGIILTDRLPDESFKKYENIVVVP</sequence>
<dbReference type="InterPro" id="IPR050313">
    <property type="entry name" value="Carb_Metab_HTH_regulators"/>
</dbReference>
<dbReference type="Pfam" id="PF08220">
    <property type="entry name" value="HTH_DeoR"/>
    <property type="match status" value="1"/>
</dbReference>
<dbReference type="InterPro" id="IPR036388">
    <property type="entry name" value="WH-like_DNA-bd_sf"/>
</dbReference>
<dbReference type="PANTHER" id="PTHR30363">
    <property type="entry name" value="HTH-TYPE TRANSCRIPTIONAL REGULATOR SRLR-RELATED"/>
    <property type="match status" value="1"/>
</dbReference>
<evidence type="ECO:0000259" key="4">
    <source>
        <dbReference type="PROSITE" id="PS51000"/>
    </source>
</evidence>
<dbReference type="AlphaFoldDB" id="A0A9D1TGH0"/>
<dbReference type="EMBL" id="DXIQ01000092">
    <property type="protein sequence ID" value="HIV39929.1"/>
    <property type="molecule type" value="Genomic_DNA"/>
</dbReference>
<evidence type="ECO:0000256" key="2">
    <source>
        <dbReference type="ARBA" id="ARBA00023125"/>
    </source>
</evidence>
<dbReference type="SMART" id="SM00420">
    <property type="entry name" value="HTH_DEOR"/>
    <property type="match status" value="1"/>
</dbReference>
<dbReference type="Gene3D" id="3.40.50.1360">
    <property type="match status" value="1"/>
</dbReference>
<organism evidence="5 6">
    <name type="scientific">Candidatus Blautia stercorigallinarum</name>
    <dbReference type="NCBI Taxonomy" id="2838501"/>
    <lineage>
        <taxon>Bacteria</taxon>
        <taxon>Bacillati</taxon>
        <taxon>Bacillota</taxon>
        <taxon>Clostridia</taxon>
        <taxon>Lachnospirales</taxon>
        <taxon>Lachnospiraceae</taxon>
        <taxon>Blautia</taxon>
    </lineage>
</organism>
<dbReference type="PANTHER" id="PTHR30363:SF56">
    <property type="entry name" value="TRANSCRIPTIONAL REGULATOR, DEOR FAMILY"/>
    <property type="match status" value="1"/>
</dbReference>
<proteinExistence type="predicted"/>
<evidence type="ECO:0000256" key="3">
    <source>
        <dbReference type="ARBA" id="ARBA00023163"/>
    </source>
</evidence>
<dbReference type="SUPFAM" id="SSF100950">
    <property type="entry name" value="NagB/RpiA/CoA transferase-like"/>
    <property type="match status" value="1"/>
</dbReference>
<dbReference type="Proteomes" id="UP000886814">
    <property type="component" value="Unassembled WGS sequence"/>
</dbReference>
<dbReference type="PRINTS" id="PR00037">
    <property type="entry name" value="HTHLACR"/>
</dbReference>
<evidence type="ECO:0000256" key="1">
    <source>
        <dbReference type="ARBA" id="ARBA00023015"/>
    </source>
</evidence>
<dbReference type="GO" id="GO:0003677">
    <property type="term" value="F:DNA binding"/>
    <property type="evidence" value="ECO:0007669"/>
    <property type="project" value="UniProtKB-KW"/>
</dbReference>
<dbReference type="SMART" id="SM01134">
    <property type="entry name" value="DeoRC"/>
    <property type="match status" value="1"/>
</dbReference>
<reference evidence="5" key="1">
    <citation type="journal article" date="2021" name="PeerJ">
        <title>Extensive microbial diversity within the chicken gut microbiome revealed by metagenomics and culture.</title>
        <authorList>
            <person name="Gilroy R."/>
            <person name="Ravi A."/>
            <person name="Getino M."/>
            <person name="Pursley I."/>
            <person name="Horton D.L."/>
            <person name="Alikhan N.F."/>
            <person name="Baker D."/>
            <person name="Gharbi K."/>
            <person name="Hall N."/>
            <person name="Watson M."/>
            <person name="Adriaenssens E.M."/>
            <person name="Foster-Nyarko E."/>
            <person name="Jarju S."/>
            <person name="Secka A."/>
            <person name="Antonio M."/>
            <person name="Oren A."/>
            <person name="Chaudhuri R.R."/>
            <person name="La Ragione R."/>
            <person name="Hildebrand F."/>
            <person name="Pallen M.J."/>
        </authorList>
    </citation>
    <scope>NUCLEOTIDE SEQUENCE</scope>
    <source>
        <strain evidence="5">CHK195-9823</strain>
    </source>
</reference>
<evidence type="ECO:0000313" key="5">
    <source>
        <dbReference type="EMBL" id="HIV39929.1"/>
    </source>
</evidence>
<dbReference type="Pfam" id="PF00455">
    <property type="entry name" value="DeoRC"/>
    <property type="match status" value="1"/>
</dbReference>
<dbReference type="PROSITE" id="PS51000">
    <property type="entry name" value="HTH_DEOR_2"/>
    <property type="match status" value="1"/>
</dbReference>
<keyword evidence="1" id="KW-0805">Transcription regulation</keyword>
<dbReference type="InterPro" id="IPR037171">
    <property type="entry name" value="NagB/RpiA_transferase-like"/>
</dbReference>
<reference evidence="5" key="2">
    <citation type="submission" date="2021-04" db="EMBL/GenBank/DDBJ databases">
        <authorList>
            <person name="Gilroy R."/>
        </authorList>
    </citation>
    <scope>NUCLEOTIDE SEQUENCE</scope>
    <source>
        <strain evidence="5">CHK195-9823</strain>
    </source>
</reference>
<dbReference type="InterPro" id="IPR036390">
    <property type="entry name" value="WH_DNA-bd_sf"/>
</dbReference>
<name>A0A9D1TGH0_9FIRM</name>
<dbReference type="GO" id="GO:0003700">
    <property type="term" value="F:DNA-binding transcription factor activity"/>
    <property type="evidence" value="ECO:0007669"/>
    <property type="project" value="InterPro"/>
</dbReference>
<dbReference type="InterPro" id="IPR014036">
    <property type="entry name" value="DeoR-like_C"/>
</dbReference>
<dbReference type="InterPro" id="IPR018356">
    <property type="entry name" value="Tscrpt_reg_HTH_DeoR_CS"/>
</dbReference>
<keyword evidence="2 5" id="KW-0238">DNA-binding</keyword>
<gene>
    <name evidence="5" type="ORF">H9747_13205</name>
</gene>